<name>X5EB88_9CORY</name>
<reference evidence="2 3" key="1">
    <citation type="journal article" date="2015" name="Int. J. Syst. Evol. Microbiol.">
        <title>Revisiting Corynebacterium glyciniphilum (ex Kubota et al., 1972) sp. nov., nom. rev., isolated from putrefied banana.</title>
        <authorList>
            <person name="Al-Dilaimi A."/>
            <person name="Bednarz H."/>
            <person name="Lomker A."/>
            <person name="Niehaus K."/>
            <person name="Kalinowski J."/>
            <person name="Ruckert C."/>
        </authorList>
    </citation>
    <scope>NUCLEOTIDE SEQUENCE [LARGE SCALE GENOMIC DNA]</scope>
    <source>
        <strain evidence="2">AJ 3170</strain>
    </source>
</reference>
<dbReference type="KEGG" id="cgy:CGLY_07205"/>
<organism evidence="2 3">
    <name type="scientific">Corynebacterium glyciniphilum AJ 3170</name>
    <dbReference type="NCBI Taxonomy" id="1404245"/>
    <lineage>
        <taxon>Bacteria</taxon>
        <taxon>Bacillati</taxon>
        <taxon>Actinomycetota</taxon>
        <taxon>Actinomycetes</taxon>
        <taxon>Mycobacteriales</taxon>
        <taxon>Corynebacteriaceae</taxon>
        <taxon>Corynebacterium</taxon>
    </lineage>
</organism>
<dbReference type="OrthoDB" id="3730926at2"/>
<dbReference type="RefSeq" id="WP_038548002.1">
    <property type="nucleotide sequence ID" value="NZ_CP006842.1"/>
</dbReference>
<dbReference type="Proteomes" id="UP000023703">
    <property type="component" value="Chromosome"/>
</dbReference>
<dbReference type="eggNOG" id="COG0640">
    <property type="taxonomic scope" value="Bacteria"/>
</dbReference>
<dbReference type="SUPFAM" id="SSF46785">
    <property type="entry name" value="Winged helix' DNA-binding domain"/>
    <property type="match status" value="1"/>
</dbReference>
<dbReference type="InterPro" id="IPR036388">
    <property type="entry name" value="WH-like_DNA-bd_sf"/>
</dbReference>
<dbReference type="InterPro" id="IPR011991">
    <property type="entry name" value="ArsR-like_HTH"/>
</dbReference>
<dbReference type="Gene3D" id="1.10.10.10">
    <property type="entry name" value="Winged helix-like DNA-binding domain superfamily/Winged helix DNA-binding domain"/>
    <property type="match status" value="1"/>
</dbReference>
<evidence type="ECO:0000313" key="2">
    <source>
        <dbReference type="EMBL" id="AHW63886.1"/>
    </source>
</evidence>
<proteinExistence type="predicted"/>
<evidence type="ECO:0000313" key="3">
    <source>
        <dbReference type="Proteomes" id="UP000023703"/>
    </source>
</evidence>
<accession>X5EB88</accession>
<dbReference type="HOGENOM" id="CLU_119559_0_0_11"/>
<feature type="region of interest" description="Disordered" evidence="1">
    <location>
        <begin position="21"/>
        <end position="46"/>
    </location>
</feature>
<dbReference type="EMBL" id="CP006842">
    <property type="protein sequence ID" value="AHW63886.1"/>
    <property type="molecule type" value="Genomic_DNA"/>
</dbReference>
<protein>
    <submittedName>
        <fullName evidence="2">Uncharacterized protein</fullName>
    </submittedName>
</protein>
<dbReference type="AlphaFoldDB" id="X5EB88"/>
<dbReference type="InterPro" id="IPR036390">
    <property type="entry name" value="WH_DNA-bd_sf"/>
</dbReference>
<evidence type="ECO:0000256" key="1">
    <source>
        <dbReference type="SAM" id="MobiDB-lite"/>
    </source>
</evidence>
<sequence length="182" mass="19763">MADRDSLNDRVSHLESRVLDLERSLAGDTPHPCETAASRPDEAGREDNETFWALNGLIERMGPSGGVTYTGHVTPPGSDSPVSWQMGLATPDLEDIDFSGAADLLNAVGHPVRLSLLQAIYEGKTTAAQLGADERFGTTGQIYHHLHALSGAGWLENTRRGHWRIPAQRIVQLLTLVLIGTY</sequence>
<dbReference type="STRING" id="1404245.CGLY_07205"/>
<gene>
    <name evidence="2" type="ORF">CGLY_07205</name>
</gene>
<keyword evidence="3" id="KW-1185">Reference proteome</keyword>
<dbReference type="CDD" id="cd00090">
    <property type="entry name" value="HTH_ARSR"/>
    <property type="match status" value="1"/>
</dbReference>